<gene>
    <name evidence="6" type="ORF">ADL12_48540</name>
</gene>
<dbReference type="AlphaFoldDB" id="A0A101J5J4"/>
<dbReference type="SMART" id="SM00191">
    <property type="entry name" value="Int_alpha"/>
    <property type="match status" value="4"/>
</dbReference>
<dbReference type="SUPFAM" id="SSF69318">
    <property type="entry name" value="Integrin alpha N-terminal domain"/>
    <property type="match status" value="2"/>
</dbReference>
<sequence>MHQHHPLRLALATATTAALAGGLLTFTAATPATAATGQYAADFNGDGYKDAVASATQARVGGMWWAGAVGIAYGSSSGVGRTASVSQNTTGVPGAAEDYDAFGEAVAVGDLNKDGYSDLVVGAPYETVGDDEQAGAVVIVWGSSTGLKGATTVKDPAPTKHDRWGQALAVGDFTGDGRPDLAVGATGTTQWIIKGGFTKSGTTGAKITYTTTWAGSSGVRRLVSGKVNTDTKADLVVGGRSKLSSENYLDHNHLYFGTTSAPTRQRELPYGTQLTVADLNKDGYGDVVTGWTQTATGGTMAGNGPAVVSYLTSSGVSSTLQLPWPGIPSVGDVNGDGRKDLALGDPDDSTEAGVAGAVHLHYGAAAGLTTDAVTLTQNSAGVPGSAEMNDFFGESTLLTDLNKDGKADLVTAANGENDFDGLVTVLKGSASGITTSGATTYGPSAFGISTGDDPRLGMIMAG</sequence>
<evidence type="ECO:0000256" key="3">
    <source>
        <dbReference type="ARBA" id="ARBA00022801"/>
    </source>
</evidence>
<keyword evidence="7" id="KW-1185">Reference proteome</keyword>
<feature type="signal peptide" evidence="5">
    <location>
        <begin position="1"/>
        <end position="34"/>
    </location>
</feature>
<protein>
    <submittedName>
        <fullName evidence="6">Integrin-like protein</fullName>
    </submittedName>
</protein>
<evidence type="ECO:0000256" key="4">
    <source>
        <dbReference type="ARBA" id="ARBA00023180"/>
    </source>
</evidence>
<dbReference type="PANTHER" id="PTHR23221">
    <property type="entry name" value="GLYCOSYLPHOSPHATIDYLINOSITOL PHOSPHOLIPASE D"/>
    <property type="match status" value="1"/>
</dbReference>
<keyword evidence="1 5" id="KW-0732">Signal</keyword>
<dbReference type="Gene3D" id="2.130.10.130">
    <property type="entry name" value="Integrin alpha, N-terminal"/>
    <property type="match status" value="3"/>
</dbReference>
<dbReference type="RefSeq" id="WP_062715653.1">
    <property type="nucleotide sequence ID" value="NZ_LLZG01000421.1"/>
</dbReference>
<dbReference type="Proteomes" id="UP000053923">
    <property type="component" value="Unassembled WGS sequence"/>
</dbReference>
<keyword evidence="4" id="KW-0325">Glycoprotein</keyword>
<comment type="caution">
    <text evidence="6">The sequence shown here is derived from an EMBL/GenBank/DDBJ whole genome shotgun (WGS) entry which is preliminary data.</text>
</comment>
<evidence type="ECO:0000256" key="1">
    <source>
        <dbReference type="ARBA" id="ARBA00022729"/>
    </source>
</evidence>
<feature type="chain" id="PRO_5007097387" evidence="5">
    <location>
        <begin position="35"/>
        <end position="462"/>
    </location>
</feature>
<proteinExistence type="predicted"/>
<evidence type="ECO:0000313" key="7">
    <source>
        <dbReference type="Proteomes" id="UP000053923"/>
    </source>
</evidence>
<organism evidence="6 7">
    <name type="scientific">Streptomyces regalis</name>
    <dbReference type="NCBI Taxonomy" id="68262"/>
    <lineage>
        <taxon>Bacteria</taxon>
        <taxon>Bacillati</taxon>
        <taxon>Actinomycetota</taxon>
        <taxon>Actinomycetes</taxon>
        <taxon>Kitasatosporales</taxon>
        <taxon>Streptomycetaceae</taxon>
        <taxon>Streptomyces</taxon>
    </lineage>
</organism>
<dbReference type="GO" id="GO:0016787">
    <property type="term" value="F:hydrolase activity"/>
    <property type="evidence" value="ECO:0007669"/>
    <property type="project" value="UniProtKB-KW"/>
</dbReference>
<dbReference type="Pfam" id="PF01839">
    <property type="entry name" value="FG-GAP"/>
    <property type="match status" value="3"/>
</dbReference>
<reference evidence="7" key="1">
    <citation type="submission" date="2015-10" db="EMBL/GenBank/DDBJ databases">
        <authorList>
            <person name="Ju K.-S."/>
            <person name="Doroghazi J.R."/>
            <person name="Metcalf W.W."/>
        </authorList>
    </citation>
    <scope>NUCLEOTIDE SEQUENCE [LARGE SCALE GENOMIC DNA]</scope>
    <source>
        <strain evidence="7">NRRL 3151</strain>
    </source>
</reference>
<dbReference type="InterPro" id="IPR013519">
    <property type="entry name" value="Int_alpha_beta-p"/>
</dbReference>
<dbReference type="PANTHER" id="PTHR23221:SF7">
    <property type="entry name" value="PHOSPHATIDYLINOSITOL-GLYCAN-SPECIFIC PHOSPHOLIPASE D"/>
    <property type="match status" value="1"/>
</dbReference>
<dbReference type="PROSITE" id="PS51470">
    <property type="entry name" value="FG_GAP"/>
    <property type="match status" value="1"/>
</dbReference>
<dbReference type="InterPro" id="IPR013517">
    <property type="entry name" value="FG-GAP"/>
</dbReference>
<evidence type="ECO:0000313" key="6">
    <source>
        <dbReference type="EMBL" id="KUL20627.1"/>
    </source>
</evidence>
<keyword evidence="3" id="KW-0378">Hydrolase</keyword>
<name>A0A101J5J4_9ACTN</name>
<dbReference type="EMBL" id="LLZG01000421">
    <property type="protein sequence ID" value="KUL20627.1"/>
    <property type="molecule type" value="Genomic_DNA"/>
</dbReference>
<evidence type="ECO:0000256" key="2">
    <source>
        <dbReference type="ARBA" id="ARBA00022737"/>
    </source>
</evidence>
<dbReference type="OrthoDB" id="344301at2"/>
<dbReference type="GO" id="GO:0007229">
    <property type="term" value="P:integrin-mediated signaling pathway"/>
    <property type="evidence" value="ECO:0007669"/>
    <property type="project" value="UniProtKB-KW"/>
</dbReference>
<keyword evidence="2" id="KW-0677">Repeat</keyword>
<evidence type="ECO:0000256" key="5">
    <source>
        <dbReference type="SAM" id="SignalP"/>
    </source>
</evidence>
<keyword evidence="6" id="KW-0401">Integrin</keyword>
<dbReference type="InterPro" id="IPR028994">
    <property type="entry name" value="Integrin_alpha_N"/>
</dbReference>
<accession>A0A101J5J4</accession>